<name>A0A165H2W4_EXIGL</name>
<gene>
    <name evidence="1" type="ORF">EXIGLDRAFT_719343</name>
</gene>
<evidence type="ECO:0008006" key="3">
    <source>
        <dbReference type="Google" id="ProtNLM"/>
    </source>
</evidence>
<accession>A0A165H2W4</accession>
<reference evidence="1 2" key="1">
    <citation type="journal article" date="2016" name="Mol. Biol. Evol.">
        <title>Comparative Genomics of Early-Diverging Mushroom-Forming Fungi Provides Insights into the Origins of Lignocellulose Decay Capabilities.</title>
        <authorList>
            <person name="Nagy L.G."/>
            <person name="Riley R."/>
            <person name="Tritt A."/>
            <person name="Adam C."/>
            <person name="Daum C."/>
            <person name="Floudas D."/>
            <person name="Sun H."/>
            <person name="Yadav J.S."/>
            <person name="Pangilinan J."/>
            <person name="Larsson K.H."/>
            <person name="Matsuura K."/>
            <person name="Barry K."/>
            <person name="Labutti K."/>
            <person name="Kuo R."/>
            <person name="Ohm R.A."/>
            <person name="Bhattacharya S.S."/>
            <person name="Shirouzu T."/>
            <person name="Yoshinaga Y."/>
            <person name="Martin F.M."/>
            <person name="Grigoriev I.V."/>
            <person name="Hibbett D.S."/>
        </authorList>
    </citation>
    <scope>NUCLEOTIDE SEQUENCE [LARGE SCALE GENOMIC DNA]</scope>
    <source>
        <strain evidence="1 2">HHB12029</strain>
    </source>
</reference>
<evidence type="ECO:0000313" key="2">
    <source>
        <dbReference type="Proteomes" id="UP000077266"/>
    </source>
</evidence>
<organism evidence="1 2">
    <name type="scientific">Exidia glandulosa HHB12029</name>
    <dbReference type="NCBI Taxonomy" id="1314781"/>
    <lineage>
        <taxon>Eukaryota</taxon>
        <taxon>Fungi</taxon>
        <taxon>Dikarya</taxon>
        <taxon>Basidiomycota</taxon>
        <taxon>Agaricomycotina</taxon>
        <taxon>Agaricomycetes</taxon>
        <taxon>Auriculariales</taxon>
        <taxon>Exidiaceae</taxon>
        <taxon>Exidia</taxon>
    </lineage>
</organism>
<dbReference type="EMBL" id="KV426028">
    <property type="protein sequence ID" value="KZV91376.1"/>
    <property type="molecule type" value="Genomic_DNA"/>
</dbReference>
<protein>
    <recommendedName>
        <fullName evidence="3">F-box domain-containing protein</fullName>
    </recommendedName>
</protein>
<dbReference type="AlphaFoldDB" id="A0A165H2W4"/>
<dbReference type="Proteomes" id="UP000077266">
    <property type="component" value="Unassembled WGS sequence"/>
</dbReference>
<dbReference type="InParanoid" id="A0A165H2W4"/>
<evidence type="ECO:0000313" key="1">
    <source>
        <dbReference type="EMBL" id="KZV91376.1"/>
    </source>
</evidence>
<proteinExistence type="predicted"/>
<sequence>MSLSLINIPYWHAMNLLRVPAPILKTLDVDDSYGSDIQSLPVNLFAEIAPRLCSVHLHEVDLPSWCPALRTVTKLVYSSFFPLRVSDLHSLLVHLPLLDELQVSVCDGYEPISVEQPSELAINLHVSFGPGLESLLALFPRARAVLYDFTRHEHTPEPDPAEVAATVARALHTVHSPKSMLICWQHTLYAHRSLAIVLDGRKVIEHLQLHVLRPALTPRLMESVLQSVTRLTVPEELWDVFEDCTLPPNLDVTIIVNQTVQTLGYTPTGELYLSAPSVQKSIRSLALARPRDSSRDPYWTLSAIVLQAFVANAVTPGSLQSLVLHGIVLDGHFAFDSGEITVRTIEDITYPEVDAAR</sequence>
<keyword evidence="2" id="KW-1185">Reference proteome</keyword>